<reference evidence="1 2" key="1">
    <citation type="journal article" date="2018" name="Nat. Genet.">
        <title>The Rosa genome provides new insights in the design of modern roses.</title>
        <authorList>
            <person name="Bendahmane M."/>
        </authorList>
    </citation>
    <scope>NUCLEOTIDE SEQUENCE [LARGE SCALE GENOMIC DNA]</scope>
    <source>
        <strain evidence="2">cv. Old Blush</strain>
    </source>
</reference>
<dbReference type="AlphaFoldDB" id="A0A2P6QD22"/>
<accession>A0A2P6QD22</accession>
<name>A0A2P6QD22_ROSCH</name>
<evidence type="ECO:0000313" key="2">
    <source>
        <dbReference type="Proteomes" id="UP000238479"/>
    </source>
</evidence>
<keyword evidence="2" id="KW-1185">Reference proteome</keyword>
<dbReference type="PANTHER" id="PTHR47848:SF1">
    <property type="entry name" value="ADENINE NUCLEOTIDE ALPHA HYDROLASES-LIKE SUPERFAMILY PROTEIN"/>
    <property type="match status" value="1"/>
</dbReference>
<dbReference type="EMBL" id="PDCK01000043">
    <property type="protein sequence ID" value="PRQ32076.1"/>
    <property type="molecule type" value="Genomic_DNA"/>
</dbReference>
<dbReference type="Proteomes" id="UP000238479">
    <property type="component" value="Chromosome 5"/>
</dbReference>
<comment type="caution">
    <text evidence="1">The sequence shown here is derived from an EMBL/GenBank/DDBJ whole genome shotgun (WGS) entry which is preliminary data.</text>
</comment>
<protein>
    <submittedName>
        <fullName evidence="1">Uncharacterized protein</fullName>
    </submittedName>
</protein>
<dbReference type="PANTHER" id="PTHR47848">
    <property type="entry name" value="ADENINE NUCLEOTIDE ALPHA HYDROLASES-LIKE SUPERFAMILY PROTEIN"/>
    <property type="match status" value="1"/>
</dbReference>
<gene>
    <name evidence="1" type="ORF">RchiOBHm_Chr5g0042351</name>
</gene>
<sequence length="93" mass="10670">MCYSGFRYIVAHLISFYDQTSVCDDWCQYRNWCKMVVTEGDEEGKKIAAMVREIGASELVLGLHDHSFLYNMVLVGNGDPIWFIGVTVHVTCW</sequence>
<proteinExistence type="predicted"/>
<organism evidence="1 2">
    <name type="scientific">Rosa chinensis</name>
    <name type="common">China rose</name>
    <dbReference type="NCBI Taxonomy" id="74649"/>
    <lineage>
        <taxon>Eukaryota</taxon>
        <taxon>Viridiplantae</taxon>
        <taxon>Streptophyta</taxon>
        <taxon>Embryophyta</taxon>
        <taxon>Tracheophyta</taxon>
        <taxon>Spermatophyta</taxon>
        <taxon>Magnoliopsida</taxon>
        <taxon>eudicotyledons</taxon>
        <taxon>Gunneridae</taxon>
        <taxon>Pentapetalae</taxon>
        <taxon>rosids</taxon>
        <taxon>fabids</taxon>
        <taxon>Rosales</taxon>
        <taxon>Rosaceae</taxon>
        <taxon>Rosoideae</taxon>
        <taxon>Rosoideae incertae sedis</taxon>
        <taxon>Rosa</taxon>
    </lineage>
</organism>
<evidence type="ECO:0000313" key="1">
    <source>
        <dbReference type="EMBL" id="PRQ32076.1"/>
    </source>
</evidence>
<dbReference type="Gramene" id="PRQ32076">
    <property type="protein sequence ID" value="PRQ32076"/>
    <property type="gene ID" value="RchiOBHm_Chr5g0042351"/>
</dbReference>